<dbReference type="InterPro" id="IPR006058">
    <property type="entry name" value="2Fe2S_fd_BS"/>
</dbReference>
<dbReference type="AlphaFoldDB" id="A0A4Z0FAN3"/>
<dbReference type="InterPro" id="IPR012675">
    <property type="entry name" value="Beta-grasp_dom_sf"/>
</dbReference>
<dbReference type="InterPro" id="IPR017938">
    <property type="entry name" value="Riboflavin_synthase-like_b-brl"/>
</dbReference>
<sequence>MFGKLFGKKKVGPHLVHIEGVDKPVECDEKTFILSAALRDGIAIPYSCRVGGCGTCKVRLLEGKVKEFTDKTYLLSQEELRANYILSCQCQPRSDVRIQVDGLDLSAEAQASVHEVVNRTGLIKALNHLTHDIVEVRIELDGPMAYTAGEYADMRVPGVLDEFRSYSFAARPDPAQANRVIFHIRKVPGGKFTEWLHQADRIGARVELRGPFGDFRLRSAAAPMVCVAGGSGMAPIKALLEQALVDGVQRDCTYLFGARSQKDLYCQDDMDRIAAQWKGRFRYIPILSEEPEDSDWTGPRGLVTEFLTREVPELATCHAYMCGPPPMLDAAIEVLKGAGIPGEHIHFDKFLDKSHLAKAHIDEPTSHIGDKG</sequence>
<dbReference type="InterPro" id="IPR001709">
    <property type="entry name" value="Flavoprot_Pyr_Nucl_cyt_Rdtase"/>
</dbReference>
<dbReference type="InterPro" id="IPR039261">
    <property type="entry name" value="FNR_nucleotide-bd"/>
</dbReference>
<evidence type="ECO:0000256" key="1">
    <source>
        <dbReference type="ARBA" id="ARBA00034078"/>
    </source>
</evidence>
<dbReference type="PROSITE" id="PS00197">
    <property type="entry name" value="2FE2S_FER_1"/>
    <property type="match status" value="1"/>
</dbReference>
<dbReference type="Pfam" id="PF00175">
    <property type="entry name" value="NAD_binding_1"/>
    <property type="match status" value="1"/>
</dbReference>
<dbReference type="Gene3D" id="3.40.50.80">
    <property type="entry name" value="Nucleotide-binding domain of ferredoxin-NADP reductase (FNR) module"/>
    <property type="match status" value="1"/>
</dbReference>
<dbReference type="PROSITE" id="PS51384">
    <property type="entry name" value="FAD_FR"/>
    <property type="match status" value="1"/>
</dbReference>
<dbReference type="Proteomes" id="UP000297890">
    <property type="component" value="Unassembled WGS sequence"/>
</dbReference>
<name>A0A4Z0FAN3_9GAMM</name>
<feature type="domain" description="FAD-binding FR-type" evidence="3">
    <location>
        <begin position="116"/>
        <end position="218"/>
    </location>
</feature>
<dbReference type="PROSITE" id="PS51085">
    <property type="entry name" value="2FE2S_FER_2"/>
    <property type="match status" value="1"/>
</dbReference>
<protein>
    <submittedName>
        <fullName evidence="4">2Fe-2S iron-sulfur cluster binding domain-containing protein</fullName>
    </submittedName>
</protein>
<dbReference type="SUPFAM" id="SSF63380">
    <property type="entry name" value="Riboflavin synthase domain-like"/>
    <property type="match status" value="1"/>
</dbReference>
<dbReference type="PRINTS" id="PR00371">
    <property type="entry name" value="FPNCR"/>
</dbReference>
<dbReference type="Pfam" id="PF00111">
    <property type="entry name" value="Fer2"/>
    <property type="match status" value="1"/>
</dbReference>
<dbReference type="EMBL" id="SRIO01000005">
    <property type="protein sequence ID" value="TFZ82991.1"/>
    <property type="molecule type" value="Genomic_DNA"/>
</dbReference>
<evidence type="ECO:0000313" key="5">
    <source>
        <dbReference type="Proteomes" id="UP000297890"/>
    </source>
</evidence>
<dbReference type="Gene3D" id="2.40.30.10">
    <property type="entry name" value="Translation factors"/>
    <property type="match status" value="1"/>
</dbReference>
<dbReference type="OrthoDB" id="9806195at2"/>
<dbReference type="InterPro" id="IPR001041">
    <property type="entry name" value="2Fe-2S_ferredoxin-type"/>
</dbReference>
<comment type="cofactor">
    <cofactor evidence="1">
        <name>[2Fe-2S] cluster</name>
        <dbReference type="ChEBI" id="CHEBI:190135"/>
    </cofactor>
</comment>
<dbReference type="GO" id="GO:0051537">
    <property type="term" value="F:2 iron, 2 sulfur cluster binding"/>
    <property type="evidence" value="ECO:0007669"/>
    <property type="project" value="InterPro"/>
</dbReference>
<dbReference type="InterPro" id="IPR008333">
    <property type="entry name" value="Cbr1-like_FAD-bd_dom"/>
</dbReference>
<evidence type="ECO:0000313" key="4">
    <source>
        <dbReference type="EMBL" id="TFZ82991.1"/>
    </source>
</evidence>
<dbReference type="PANTHER" id="PTHR47354:SF5">
    <property type="entry name" value="PROTEIN RFBI"/>
    <property type="match status" value="1"/>
</dbReference>
<organism evidence="4 5">
    <name type="scientific">Candidatus Macondimonas diazotrophica</name>
    <dbReference type="NCBI Taxonomy" id="2305248"/>
    <lineage>
        <taxon>Bacteria</taxon>
        <taxon>Pseudomonadati</taxon>
        <taxon>Pseudomonadota</taxon>
        <taxon>Gammaproteobacteria</taxon>
        <taxon>Chromatiales</taxon>
        <taxon>Ectothiorhodospiraceae</taxon>
        <taxon>Candidatus Macondimonas</taxon>
    </lineage>
</organism>
<gene>
    <name evidence="4" type="ORF">E4680_04935</name>
</gene>
<evidence type="ECO:0000259" key="2">
    <source>
        <dbReference type="PROSITE" id="PS51085"/>
    </source>
</evidence>
<feature type="domain" description="2Fe-2S ferredoxin-type" evidence="2">
    <location>
        <begin position="14"/>
        <end position="104"/>
    </location>
</feature>
<dbReference type="Pfam" id="PF00970">
    <property type="entry name" value="FAD_binding_6"/>
    <property type="match status" value="1"/>
</dbReference>
<dbReference type="CDD" id="cd00207">
    <property type="entry name" value="fer2"/>
    <property type="match status" value="1"/>
</dbReference>
<dbReference type="InterPro" id="IPR017927">
    <property type="entry name" value="FAD-bd_FR_type"/>
</dbReference>
<proteinExistence type="predicted"/>
<dbReference type="PRINTS" id="PR00410">
    <property type="entry name" value="PHEHYDRXLASE"/>
</dbReference>
<evidence type="ECO:0000259" key="3">
    <source>
        <dbReference type="PROSITE" id="PS51384"/>
    </source>
</evidence>
<dbReference type="SUPFAM" id="SSF54292">
    <property type="entry name" value="2Fe-2S ferredoxin-like"/>
    <property type="match status" value="1"/>
</dbReference>
<dbReference type="InterPro" id="IPR036010">
    <property type="entry name" value="2Fe-2S_ferredoxin-like_sf"/>
</dbReference>
<dbReference type="RefSeq" id="WP_135281291.1">
    <property type="nucleotide sequence ID" value="NZ_SRIO01000005.1"/>
</dbReference>
<dbReference type="InterPro" id="IPR001433">
    <property type="entry name" value="OxRdtase_FAD/NAD-bd"/>
</dbReference>
<keyword evidence="5" id="KW-1185">Reference proteome</keyword>
<dbReference type="SUPFAM" id="SSF52343">
    <property type="entry name" value="Ferredoxin reductase-like, C-terminal NADP-linked domain"/>
    <property type="match status" value="1"/>
</dbReference>
<dbReference type="Gene3D" id="3.10.20.30">
    <property type="match status" value="1"/>
</dbReference>
<dbReference type="GO" id="GO:0016491">
    <property type="term" value="F:oxidoreductase activity"/>
    <property type="evidence" value="ECO:0007669"/>
    <property type="project" value="InterPro"/>
</dbReference>
<accession>A0A4Z0FAN3</accession>
<dbReference type="PANTHER" id="PTHR47354">
    <property type="entry name" value="NADH OXIDOREDUCTASE HCR"/>
    <property type="match status" value="1"/>
</dbReference>
<dbReference type="InterPro" id="IPR050415">
    <property type="entry name" value="MRET"/>
</dbReference>
<comment type="caution">
    <text evidence="4">The sequence shown here is derived from an EMBL/GenBank/DDBJ whole genome shotgun (WGS) entry which is preliminary data.</text>
</comment>
<reference evidence="4 5" key="1">
    <citation type="journal article" date="2019" name="ISME J.">
        <title>Candidatus Macondimonas diazotrophica, a novel gammaproteobacterial genus dominating crude-oil-contaminated coastal sediments.</title>
        <authorList>
            <person name="Karthikeyan S."/>
            <person name="Konstantinidis K."/>
        </authorList>
    </citation>
    <scope>NUCLEOTIDE SEQUENCE [LARGE SCALE GENOMIC DNA]</scope>
    <source>
        <strain evidence="4 5">KTK01</strain>
    </source>
</reference>